<dbReference type="InterPro" id="IPR001667">
    <property type="entry name" value="DDH_dom"/>
</dbReference>
<dbReference type="InterPro" id="IPR003156">
    <property type="entry name" value="DHHA1_dom"/>
</dbReference>
<dbReference type="EMBL" id="CAWVOK010000010">
    <property type="protein sequence ID" value="CAK8162567.1"/>
    <property type="molecule type" value="Genomic_DNA"/>
</dbReference>
<evidence type="ECO:0000259" key="7">
    <source>
        <dbReference type="Pfam" id="PF02272"/>
    </source>
</evidence>
<dbReference type="PANTHER" id="PTHR30255:SF2">
    <property type="entry name" value="SINGLE-STRANDED-DNA-SPECIFIC EXONUCLEASE RECJ"/>
    <property type="match status" value="1"/>
</dbReference>
<feature type="domain" description="RecJ OB" evidence="8">
    <location>
        <begin position="477"/>
        <end position="582"/>
    </location>
</feature>
<evidence type="ECO:0000256" key="5">
    <source>
        <dbReference type="ARBA" id="ARBA00022839"/>
    </source>
</evidence>
<evidence type="ECO:0000313" key="9">
    <source>
        <dbReference type="EMBL" id="CAK8162567.1"/>
    </source>
</evidence>
<dbReference type="SUPFAM" id="SSF64182">
    <property type="entry name" value="DHH phosphoesterases"/>
    <property type="match status" value="1"/>
</dbReference>
<reference evidence="9 10" key="1">
    <citation type="submission" date="2024-01" db="EMBL/GenBank/DDBJ databases">
        <authorList>
            <person name="Kunselman E."/>
        </authorList>
    </citation>
    <scope>NUCLEOTIDE SEQUENCE [LARGE SCALE GENOMIC DNA]</scope>
    <source>
        <strain evidence="9">2 abalone samples</strain>
    </source>
</reference>
<evidence type="ECO:0000256" key="2">
    <source>
        <dbReference type="ARBA" id="ARBA00019841"/>
    </source>
</evidence>
<dbReference type="InterPro" id="IPR004610">
    <property type="entry name" value="RecJ"/>
</dbReference>
<dbReference type="NCBIfam" id="TIGR00644">
    <property type="entry name" value="recJ"/>
    <property type="match status" value="1"/>
</dbReference>
<feature type="domain" description="DHHA1" evidence="7">
    <location>
        <begin position="366"/>
        <end position="461"/>
    </location>
</feature>
<evidence type="ECO:0000256" key="4">
    <source>
        <dbReference type="ARBA" id="ARBA00022801"/>
    </source>
</evidence>
<organism evidence="9 10">
    <name type="scientific">Candidatus Xenohaliotis californiensis</name>
    <dbReference type="NCBI Taxonomy" id="84677"/>
    <lineage>
        <taxon>Bacteria</taxon>
        <taxon>Pseudomonadati</taxon>
        <taxon>Pseudomonadota</taxon>
        <taxon>Alphaproteobacteria</taxon>
        <taxon>Rickettsiales</taxon>
        <taxon>Anaplasmataceae</taxon>
        <taxon>Candidatus Xenohaliotis</taxon>
    </lineage>
</organism>
<evidence type="ECO:0000313" key="10">
    <source>
        <dbReference type="Proteomes" id="UP001314181"/>
    </source>
</evidence>
<keyword evidence="10" id="KW-1185">Reference proteome</keyword>
<gene>
    <name evidence="9" type="ORF">CAXC1_190007</name>
</gene>
<sequence>MENKLKQGLCSVKNNIWFAQTAINNNTNYSTSNVQLSKITIHLLTIKDIQIESIDNFFFPKLKTSIPNPMHLLDMEKAANRFVDAILNMEKIAVFADYDVDGSTSAAMIKNYLDIIGINAIVYVPNRLTEGYGPNSNAFKMLQKKMGINLCITVDCGIVANDPIKYAMQIGMDIIVLDHHIGDSDMPLAIAVVDPNRQDENCPHTNLSAAGVVFLFLIAVRSILRQKQFFTNRVEPDLMSFLDLVALSTVCDVVPLTGLNRVLVKKGLKVINEQKNPGLSAMATTSNISFPLTEQSLAFSIGPRINACGRVGNGLLAVDLLTSKHYNDAYNIALEIEQLNNIRRSLDTKVYNDIVQHINPNELGHIIIQASRDWHPGVIGIAAGRIKEQFNITTIVVAVDEKNIGKASMRGVNGANCGASVLAAKQKNIILNGGGHSAAAGFSINMENFPKLQEFMYEFFKIQALSNEHIKNKKYFDLTISAAEVNIKTFNEIALLAPFGIGNPEPIILIENVTVENVTILKNEHLLIKVYGDNIFFKAIAFRANNQLMINAVQPNNIVHLIGTLSLNQWNNTASVNFIIQDIIAVDKLLTKKQHSIGQSNLAIHTT</sequence>
<name>A0ABM9N7J9_9RICK</name>
<dbReference type="Gene3D" id="3.10.310.30">
    <property type="match status" value="1"/>
</dbReference>
<dbReference type="Gene3D" id="3.90.1640.30">
    <property type="match status" value="1"/>
</dbReference>
<accession>A0ABM9N7J9</accession>
<dbReference type="Proteomes" id="UP001314181">
    <property type="component" value="Unassembled WGS sequence"/>
</dbReference>
<dbReference type="InterPro" id="IPR038763">
    <property type="entry name" value="DHH_sf"/>
</dbReference>
<dbReference type="Pfam" id="PF01368">
    <property type="entry name" value="DHH"/>
    <property type="match status" value="1"/>
</dbReference>
<proteinExistence type="inferred from homology"/>
<keyword evidence="3" id="KW-0540">Nuclease</keyword>
<dbReference type="GO" id="GO:0004527">
    <property type="term" value="F:exonuclease activity"/>
    <property type="evidence" value="ECO:0007669"/>
    <property type="project" value="UniProtKB-KW"/>
</dbReference>
<protein>
    <recommendedName>
        <fullName evidence="2">Single-stranded-DNA-specific exonuclease RecJ</fullName>
    </recommendedName>
</protein>
<dbReference type="InterPro" id="IPR041122">
    <property type="entry name" value="RecJ_OB"/>
</dbReference>
<feature type="domain" description="DDH" evidence="6">
    <location>
        <begin position="91"/>
        <end position="225"/>
    </location>
</feature>
<comment type="similarity">
    <text evidence="1">Belongs to the RecJ family.</text>
</comment>
<keyword evidence="4 9" id="KW-0378">Hydrolase</keyword>
<evidence type="ECO:0000256" key="3">
    <source>
        <dbReference type="ARBA" id="ARBA00022722"/>
    </source>
</evidence>
<evidence type="ECO:0000259" key="8">
    <source>
        <dbReference type="Pfam" id="PF17768"/>
    </source>
</evidence>
<dbReference type="Pfam" id="PF17768">
    <property type="entry name" value="RecJ_OB"/>
    <property type="match status" value="1"/>
</dbReference>
<dbReference type="PANTHER" id="PTHR30255">
    <property type="entry name" value="SINGLE-STRANDED-DNA-SPECIFIC EXONUCLEASE RECJ"/>
    <property type="match status" value="1"/>
</dbReference>
<evidence type="ECO:0000259" key="6">
    <source>
        <dbReference type="Pfam" id="PF01368"/>
    </source>
</evidence>
<dbReference type="Pfam" id="PF02272">
    <property type="entry name" value="DHHA1"/>
    <property type="match status" value="1"/>
</dbReference>
<keyword evidence="5 9" id="KW-0269">Exonuclease</keyword>
<evidence type="ECO:0000256" key="1">
    <source>
        <dbReference type="ARBA" id="ARBA00005915"/>
    </source>
</evidence>
<dbReference type="InterPro" id="IPR051673">
    <property type="entry name" value="SSDNA_exonuclease_RecJ"/>
</dbReference>
<comment type="caution">
    <text evidence="9">The sequence shown here is derived from an EMBL/GenBank/DDBJ whole genome shotgun (WGS) entry which is preliminary data.</text>
</comment>
<dbReference type="RefSeq" id="WP_338363669.1">
    <property type="nucleotide sequence ID" value="NZ_CAWVOK010000010.1"/>
</dbReference>